<keyword evidence="5" id="KW-0808">Transferase</keyword>
<comment type="subcellular location">
    <subcellularLocation>
        <location evidence="2">Membrane</location>
        <topology evidence="2">Single-pass membrane protein</topology>
    </subcellularLocation>
</comment>
<proteinExistence type="inferred from homology"/>
<evidence type="ECO:0000256" key="3">
    <source>
        <dbReference type="ARBA" id="ARBA00004906"/>
    </source>
</evidence>
<evidence type="ECO:0000256" key="1">
    <source>
        <dbReference type="ARBA" id="ARBA00000900"/>
    </source>
</evidence>
<evidence type="ECO:0000256" key="7">
    <source>
        <dbReference type="ARBA" id="ARBA00022723"/>
    </source>
</evidence>
<keyword evidence="13 16" id="KW-0472">Membrane</keyword>
<protein>
    <recommendedName>
        <fullName evidence="4">RING-type E3 ubiquitin transferase</fullName>
        <ecNumber evidence="4">2.3.2.27</ecNumber>
    </recommendedName>
</protein>
<feature type="chain" id="PRO_5035829713" description="RING-type E3 ubiquitin transferase" evidence="17">
    <location>
        <begin position="20"/>
        <end position="364"/>
    </location>
</feature>
<evidence type="ECO:0000256" key="14">
    <source>
        <dbReference type="ARBA" id="ARBA00024209"/>
    </source>
</evidence>
<evidence type="ECO:0000256" key="12">
    <source>
        <dbReference type="ARBA" id="ARBA00022989"/>
    </source>
</evidence>
<keyword evidence="11" id="KW-0862">Zinc</keyword>
<dbReference type="Pfam" id="PF13947">
    <property type="entry name" value="GUB_WAK_bind"/>
    <property type="match status" value="1"/>
</dbReference>
<dbReference type="EC" id="2.3.2.27" evidence="4"/>
<comment type="pathway">
    <text evidence="3">Protein modification; protein ubiquitination.</text>
</comment>
<sequence length="364" mass="40627">MGILGFLLFIFLIFPIVHSQNVCSSSFCDNIQINYPFKLQGQEPGNNCTYINLTCSNQGIPILNLPFSGDFYITYINYYDNRINLDDPSNCLPGRLLNNSMNLSSSPFTAHFYENYTFYTCPANAGPVGYDALPIGCLSNSTNATIATSHGSPEEFEYYGCKIIGSSLFPVMYLGQFEYRGINDDLSLHWNVSDCKDCDPQSPPQETGESRLITYLKSPLFILSFLLLVLLLLPCWVRLIKMRVRRNEANASADHNSTATAALSQSTIPTILPQPMLQPGPVILGLDDSKIKSYTELVVVEENQSISGKGNSSCVICLEAYNPEEKVRRIAKCAHFFHNDCIVLWLKKSRTCPVCRTPLSDVKI</sequence>
<evidence type="ECO:0000256" key="4">
    <source>
        <dbReference type="ARBA" id="ARBA00012483"/>
    </source>
</evidence>
<dbReference type="PANTHER" id="PTHR46279">
    <property type="entry name" value="RING/U-BOX SUPERFAMILY PROTEIN"/>
    <property type="match status" value="1"/>
</dbReference>
<evidence type="ECO:0000256" key="11">
    <source>
        <dbReference type="ARBA" id="ARBA00022833"/>
    </source>
</evidence>
<dbReference type="InterPro" id="IPR025287">
    <property type="entry name" value="WAK_GUB"/>
</dbReference>
<dbReference type="Proteomes" id="UP000594638">
    <property type="component" value="Unassembled WGS sequence"/>
</dbReference>
<dbReference type="PROSITE" id="PS50089">
    <property type="entry name" value="ZF_RING_2"/>
    <property type="match status" value="1"/>
</dbReference>
<feature type="transmembrane region" description="Helical" evidence="16">
    <location>
        <begin position="220"/>
        <end position="240"/>
    </location>
</feature>
<dbReference type="Gene3D" id="3.30.40.10">
    <property type="entry name" value="Zinc/RING finger domain, C3HC4 (zinc finger)"/>
    <property type="match status" value="1"/>
</dbReference>
<reference evidence="19 20" key="1">
    <citation type="submission" date="2019-12" db="EMBL/GenBank/DDBJ databases">
        <authorList>
            <person name="Alioto T."/>
            <person name="Alioto T."/>
            <person name="Gomez Garrido J."/>
        </authorList>
    </citation>
    <scope>NUCLEOTIDE SEQUENCE [LARGE SCALE GENOMIC DNA]</scope>
</reference>
<dbReference type="Gramene" id="OE9A060276T1">
    <property type="protein sequence ID" value="OE9A060276C1"/>
    <property type="gene ID" value="OE9A060276"/>
</dbReference>
<keyword evidence="12 16" id="KW-1133">Transmembrane helix</keyword>
<name>A0A8S0SI79_OLEEU</name>
<dbReference type="OrthoDB" id="8062037at2759"/>
<feature type="signal peptide" evidence="17">
    <location>
        <begin position="1"/>
        <end position="19"/>
    </location>
</feature>
<evidence type="ECO:0000256" key="2">
    <source>
        <dbReference type="ARBA" id="ARBA00004167"/>
    </source>
</evidence>
<dbReference type="InterPro" id="IPR001841">
    <property type="entry name" value="Znf_RING"/>
</dbReference>
<dbReference type="PANTHER" id="PTHR46279:SF2">
    <property type="entry name" value="RING-H2 FINGER PROTEIN ATL21A-RELATED"/>
    <property type="match status" value="1"/>
</dbReference>
<evidence type="ECO:0000256" key="9">
    <source>
        <dbReference type="ARBA" id="ARBA00022771"/>
    </source>
</evidence>
<dbReference type="InterPro" id="IPR013083">
    <property type="entry name" value="Znf_RING/FYVE/PHD"/>
</dbReference>
<dbReference type="EMBL" id="CACTIH010005434">
    <property type="protein sequence ID" value="CAA2992331.1"/>
    <property type="molecule type" value="Genomic_DNA"/>
</dbReference>
<evidence type="ECO:0000256" key="8">
    <source>
        <dbReference type="ARBA" id="ARBA00022729"/>
    </source>
</evidence>
<keyword evidence="10" id="KW-0833">Ubl conjugation pathway</keyword>
<dbReference type="GO" id="GO:0008270">
    <property type="term" value="F:zinc ion binding"/>
    <property type="evidence" value="ECO:0007669"/>
    <property type="project" value="UniProtKB-KW"/>
</dbReference>
<dbReference type="GO" id="GO:0030247">
    <property type="term" value="F:polysaccharide binding"/>
    <property type="evidence" value="ECO:0007669"/>
    <property type="project" value="InterPro"/>
</dbReference>
<dbReference type="Gramene" id="OE9A060276T2">
    <property type="protein sequence ID" value="OE9A060276C2"/>
    <property type="gene ID" value="OE9A060276"/>
</dbReference>
<dbReference type="InterPro" id="IPR046948">
    <property type="entry name" value="ATL20-22-like"/>
</dbReference>
<evidence type="ECO:0000256" key="5">
    <source>
        <dbReference type="ARBA" id="ARBA00022679"/>
    </source>
</evidence>
<keyword evidence="20" id="KW-1185">Reference proteome</keyword>
<gene>
    <name evidence="19" type="ORF">OLEA9_A060276</name>
</gene>
<keyword evidence="9 15" id="KW-0863">Zinc-finger</keyword>
<feature type="domain" description="RING-type" evidence="18">
    <location>
        <begin position="314"/>
        <end position="356"/>
    </location>
</feature>
<dbReference type="GO" id="GO:0061630">
    <property type="term" value="F:ubiquitin protein ligase activity"/>
    <property type="evidence" value="ECO:0007669"/>
    <property type="project" value="UniProtKB-EC"/>
</dbReference>
<evidence type="ECO:0000256" key="15">
    <source>
        <dbReference type="PROSITE-ProRule" id="PRU00175"/>
    </source>
</evidence>
<dbReference type="CDD" id="cd16454">
    <property type="entry name" value="RING-H2_PA-TM-RING"/>
    <property type="match status" value="1"/>
</dbReference>
<comment type="catalytic activity">
    <reaction evidence="1">
        <text>S-ubiquitinyl-[E2 ubiquitin-conjugating enzyme]-L-cysteine + [acceptor protein]-L-lysine = [E2 ubiquitin-conjugating enzyme]-L-cysteine + N(6)-ubiquitinyl-[acceptor protein]-L-lysine.</text>
        <dbReference type="EC" id="2.3.2.27"/>
    </reaction>
</comment>
<comment type="caution">
    <text evidence="19">The sequence shown here is derived from an EMBL/GenBank/DDBJ whole genome shotgun (WGS) entry which is preliminary data.</text>
</comment>
<evidence type="ECO:0000313" key="19">
    <source>
        <dbReference type="EMBL" id="CAA2992331.1"/>
    </source>
</evidence>
<evidence type="ECO:0000256" key="10">
    <source>
        <dbReference type="ARBA" id="ARBA00022786"/>
    </source>
</evidence>
<accession>A0A8S0SI79</accession>
<dbReference type="Pfam" id="PF13639">
    <property type="entry name" value="zf-RING_2"/>
    <property type="match status" value="1"/>
</dbReference>
<keyword evidence="6 16" id="KW-0812">Transmembrane</keyword>
<evidence type="ECO:0000313" key="20">
    <source>
        <dbReference type="Proteomes" id="UP000594638"/>
    </source>
</evidence>
<evidence type="ECO:0000256" key="6">
    <source>
        <dbReference type="ARBA" id="ARBA00022692"/>
    </source>
</evidence>
<keyword evidence="7" id="KW-0479">Metal-binding</keyword>
<evidence type="ECO:0000256" key="17">
    <source>
        <dbReference type="SAM" id="SignalP"/>
    </source>
</evidence>
<dbReference type="SUPFAM" id="SSF57850">
    <property type="entry name" value="RING/U-box"/>
    <property type="match status" value="1"/>
</dbReference>
<dbReference type="AlphaFoldDB" id="A0A8S0SI79"/>
<organism evidence="19 20">
    <name type="scientific">Olea europaea subsp. europaea</name>
    <dbReference type="NCBI Taxonomy" id="158383"/>
    <lineage>
        <taxon>Eukaryota</taxon>
        <taxon>Viridiplantae</taxon>
        <taxon>Streptophyta</taxon>
        <taxon>Embryophyta</taxon>
        <taxon>Tracheophyta</taxon>
        <taxon>Spermatophyta</taxon>
        <taxon>Magnoliopsida</taxon>
        <taxon>eudicotyledons</taxon>
        <taxon>Gunneridae</taxon>
        <taxon>Pentapetalae</taxon>
        <taxon>asterids</taxon>
        <taxon>lamiids</taxon>
        <taxon>Lamiales</taxon>
        <taxon>Oleaceae</taxon>
        <taxon>Oleeae</taxon>
        <taxon>Olea</taxon>
    </lineage>
</organism>
<evidence type="ECO:0000259" key="18">
    <source>
        <dbReference type="PROSITE" id="PS50089"/>
    </source>
</evidence>
<evidence type="ECO:0000256" key="13">
    <source>
        <dbReference type="ARBA" id="ARBA00023136"/>
    </source>
</evidence>
<evidence type="ECO:0000256" key="16">
    <source>
        <dbReference type="SAM" id="Phobius"/>
    </source>
</evidence>
<dbReference type="SMART" id="SM00184">
    <property type="entry name" value="RING"/>
    <property type="match status" value="1"/>
</dbReference>
<dbReference type="GO" id="GO:0016020">
    <property type="term" value="C:membrane"/>
    <property type="evidence" value="ECO:0007669"/>
    <property type="project" value="UniProtKB-SubCell"/>
</dbReference>
<keyword evidence="8 17" id="KW-0732">Signal</keyword>
<comment type="similarity">
    <text evidence="14">Belongs to the RING-type zinc finger family. ATL subfamily.</text>
</comment>